<feature type="transmembrane region" description="Helical" evidence="1">
    <location>
        <begin position="42"/>
        <end position="63"/>
    </location>
</feature>
<name>A0AA46BP48_9MICO</name>
<reference evidence="2 3" key="1">
    <citation type="submission" date="2018-06" db="EMBL/GenBank/DDBJ databases">
        <authorList>
            <consortium name="Pathogen Informatics"/>
            <person name="Doyle S."/>
        </authorList>
    </citation>
    <scope>NUCLEOTIDE SEQUENCE [LARGE SCALE GENOMIC DNA]</scope>
    <source>
        <strain evidence="2 3">NCTC7915</strain>
    </source>
</reference>
<protein>
    <recommendedName>
        <fullName evidence="4">Transmembrane protein</fullName>
    </recommendedName>
</protein>
<keyword evidence="1" id="KW-0812">Transmembrane</keyword>
<dbReference type="Proteomes" id="UP000254118">
    <property type="component" value="Unassembled WGS sequence"/>
</dbReference>
<evidence type="ECO:0000313" key="2">
    <source>
        <dbReference type="EMBL" id="STD11550.1"/>
    </source>
</evidence>
<organism evidence="2 3">
    <name type="scientific">Dermatophilus congolensis</name>
    <dbReference type="NCBI Taxonomy" id="1863"/>
    <lineage>
        <taxon>Bacteria</taxon>
        <taxon>Bacillati</taxon>
        <taxon>Actinomycetota</taxon>
        <taxon>Actinomycetes</taxon>
        <taxon>Micrococcales</taxon>
        <taxon>Dermatophilaceae</taxon>
        <taxon>Dermatophilus</taxon>
    </lineage>
</organism>
<comment type="caution">
    <text evidence="2">The sequence shown here is derived from an EMBL/GenBank/DDBJ whole genome shotgun (WGS) entry which is preliminary data.</text>
</comment>
<evidence type="ECO:0008006" key="4">
    <source>
        <dbReference type="Google" id="ProtNLM"/>
    </source>
</evidence>
<accession>A0AA46BP48</accession>
<keyword evidence="1" id="KW-0472">Membrane</keyword>
<evidence type="ECO:0000256" key="1">
    <source>
        <dbReference type="SAM" id="Phobius"/>
    </source>
</evidence>
<dbReference type="EMBL" id="UFYA01000001">
    <property type="protein sequence ID" value="STD11550.1"/>
    <property type="molecule type" value="Genomic_DNA"/>
</dbReference>
<sequence length="72" mass="7716">MLLGWGRSWRAGGSALGQCGIAGGCRWGMLEVLRGVDGDVCGWLVCLWVLLVLFVVGVLVHMLELGEAGRLF</sequence>
<dbReference type="PROSITE" id="PS51257">
    <property type="entry name" value="PROKAR_LIPOPROTEIN"/>
    <property type="match status" value="1"/>
</dbReference>
<proteinExistence type="predicted"/>
<dbReference type="AlphaFoldDB" id="A0AA46BP48"/>
<evidence type="ECO:0000313" key="3">
    <source>
        <dbReference type="Proteomes" id="UP000254118"/>
    </source>
</evidence>
<gene>
    <name evidence="2" type="ORF">NCTC7915_01608</name>
</gene>
<keyword evidence="1" id="KW-1133">Transmembrane helix</keyword>